<dbReference type="EMBL" id="NQVE01000015">
    <property type="protein sequence ID" value="RAL54126.1"/>
    <property type="molecule type" value="Genomic_DNA"/>
</dbReference>
<dbReference type="InterPro" id="IPR032799">
    <property type="entry name" value="TAXi_C"/>
</dbReference>
<accession>A0A328E9V1</accession>
<proteinExistence type="inferred from homology"/>
<evidence type="ECO:0000313" key="4">
    <source>
        <dbReference type="EMBL" id="RAL54126.1"/>
    </source>
</evidence>
<dbReference type="GO" id="GO:0004190">
    <property type="term" value="F:aspartic-type endopeptidase activity"/>
    <property type="evidence" value="ECO:0007669"/>
    <property type="project" value="InterPro"/>
</dbReference>
<dbReference type="PRINTS" id="PR00792">
    <property type="entry name" value="PEPSIN"/>
</dbReference>
<keyword evidence="5" id="KW-1185">Reference proteome</keyword>
<dbReference type="InterPro" id="IPR032861">
    <property type="entry name" value="TAXi_N"/>
</dbReference>
<sequence>MSEFTMFHRHSDEVIAVLGNKGLPKQGTVEYYSASRARDQHRRRQLHTKHNLPAMTFAGGDVNTQIYHLGMLHYAEIRVGTPPVSFMVALDTGSVISWLPCGCVDCAHSFETDSGQIRNLNSYKPGSSSTSANISCDSPQCWPKMQCTLEARTACPYEVNYLTVDTSTKGYLVKDVWHLESYDDERQAIDAPIIFGCGTVETGTNLQGGTINGLLGLGLAYNQPLDVPGILASQGLVPNAFSLCFASNGSGRIAFGDKGDTDQMKTPLEIIQDNDGYNIRIQQIAIENVVTNVDFIATVDSGTSLTYLNEEAYAIITENFNSHVKGPRIGHNPEDAFEYCYIIRRNHTTNWDPSLTLKMRGGTDYHVKFPTLAMPSLIQTEEQAYCLAIIKNKELGVNLIGQNFMVGYRLVFDREESIMGWKPSNCEYTFLLILKS</sequence>
<dbReference type="PANTHER" id="PTHR13683">
    <property type="entry name" value="ASPARTYL PROTEASES"/>
    <property type="match status" value="1"/>
</dbReference>
<feature type="active site" evidence="2">
    <location>
        <position position="91"/>
    </location>
</feature>
<dbReference type="InterPro" id="IPR033121">
    <property type="entry name" value="PEPTIDASE_A1"/>
</dbReference>
<feature type="active site" evidence="2">
    <location>
        <position position="300"/>
    </location>
</feature>
<evidence type="ECO:0000259" key="3">
    <source>
        <dbReference type="PROSITE" id="PS51767"/>
    </source>
</evidence>
<dbReference type="InterPro" id="IPR021109">
    <property type="entry name" value="Peptidase_aspartic_dom_sf"/>
</dbReference>
<gene>
    <name evidence="4" type="ORF">DM860_004597</name>
</gene>
<protein>
    <recommendedName>
        <fullName evidence="3">Peptidase A1 domain-containing protein</fullName>
    </recommendedName>
</protein>
<feature type="domain" description="Peptidase A1" evidence="3">
    <location>
        <begin position="73"/>
        <end position="422"/>
    </location>
</feature>
<dbReference type="Pfam" id="PF14543">
    <property type="entry name" value="TAXi_N"/>
    <property type="match status" value="1"/>
</dbReference>
<dbReference type="FunFam" id="2.40.70.10:FF:000014">
    <property type="entry name" value="Aspartyl protease family protein 1"/>
    <property type="match status" value="1"/>
</dbReference>
<dbReference type="PROSITE" id="PS51767">
    <property type="entry name" value="PEPTIDASE_A1"/>
    <property type="match status" value="1"/>
</dbReference>
<dbReference type="Proteomes" id="UP000249390">
    <property type="component" value="Unassembled WGS sequence"/>
</dbReference>
<evidence type="ECO:0000256" key="2">
    <source>
        <dbReference type="PIRSR" id="PIRSR601461-1"/>
    </source>
</evidence>
<reference evidence="4 5" key="1">
    <citation type="submission" date="2018-06" db="EMBL/GenBank/DDBJ databases">
        <title>The Genome of Cuscuta australis (Dodder) Provides Insight into the Evolution of Plant Parasitism.</title>
        <authorList>
            <person name="Liu H."/>
        </authorList>
    </citation>
    <scope>NUCLEOTIDE SEQUENCE [LARGE SCALE GENOMIC DNA]</scope>
    <source>
        <strain evidence="5">cv. Yunnan</strain>
        <tissue evidence="4">Vines</tissue>
    </source>
</reference>
<dbReference type="PANTHER" id="PTHR13683:SF826">
    <property type="entry name" value="ASPARTYL PROTEASE FAMILY PROTEIN 1"/>
    <property type="match status" value="1"/>
</dbReference>
<dbReference type="AlphaFoldDB" id="A0A328E9V1"/>
<dbReference type="SUPFAM" id="SSF50630">
    <property type="entry name" value="Acid proteases"/>
    <property type="match status" value="1"/>
</dbReference>
<dbReference type="Pfam" id="PF14541">
    <property type="entry name" value="TAXi_C"/>
    <property type="match status" value="1"/>
</dbReference>
<comment type="similarity">
    <text evidence="1">Belongs to the peptidase A1 family.</text>
</comment>
<organism evidence="4 5">
    <name type="scientific">Cuscuta australis</name>
    <dbReference type="NCBI Taxonomy" id="267555"/>
    <lineage>
        <taxon>Eukaryota</taxon>
        <taxon>Viridiplantae</taxon>
        <taxon>Streptophyta</taxon>
        <taxon>Embryophyta</taxon>
        <taxon>Tracheophyta</taxon>
        <taxon>Spermatophyta</taxon>
        <taxon>Magnoliopsida</taxon>
        <taxon>eudicotyledons</taxon>
        <taxon>Gunneridae</taxon>
        <taxon>Pentapetalae</taxon>
        <taxon>asterids</taxon>
        <taxon>lamiids</taxon>
        <taxon>Solanales</taxon>
        <taxon>Convolvulaceae</taxon>
        <taxon>Cuscuteae</taxon>
        <taxon>Cuscuta</taxon>
        <taxon>Cuscuta subgen. Grammica</taxon>
        <taxon>Cuscuta sect. Cleistogrammica</taxon>
    </lineage>
</organism>
<evidence type="ECO:0000256" key="1">
    <source>
        <dbReference type="ARBA" id="ARBA00007447"/>
    </source>
</evidence>
<dbReference type="Gene3D" id="2.40.70.10">
    <property type="entry name" value="Acid Proteases"/>
    <property type="match status" value="2"/>
</dbReference>
<dbReference type="GO" id="GO:0006508">
    <property type="term" value="P:proteolysis"/>
    <property type="evidence" value="ECO:0007669"/>
    <property type="project" value="InterPro"/>
</dbReference>
<comment type="caution">
    <text evidence="4">The sequence shown here is derived from an EMBL/GenBank/DDBJ whole genome shotgun (WGS) entry which is preliminary data.</text>
</comment>
<evidence type="ECO:0000313" key="5">
    <source>
        <dbReference type="Proteomes" id="UP000249390"/>
    </source>
</evidence>
<name>A0A328E9V1_9ASTE</name>
<dbReference type="InterPro" id="IPR001461">
    <property type="entry name" value="Aspartic_peptidase_A1"/>
</dbReference>